<accession>A0A4Z2IMB9</accession>
<evidence type="ECO:0000313" key="3">
    <source>
        <dbReference type="Proteomes" id="UP000314294"/>
    </source>
</evidence>
<dbReference type="EMBL" id="SRLO01000075">
    <property type="protein sequence ID" value="TNN78293.1"/>
    <property type="molecule type" value="Genomic_DNA"/>
</dbReference>
<keyword evidence="3" id="KW-1185">Reference proteome</keyword>
<feature type="compositionally biased region" description="Polar residues" evidence="1">
    <location>
        <begin position="299"/>
        <end position="310"/>
    </location>
</feature>
<organism evidence="2 3">
    <name type="scientific">Liparis tanakae</name>
    <name type="common">Tanaka's snailfish</name>
    <dbReference type="NCBI Taxonomy" id="230148"/>
    <lineage>
        <taxon>Eukaryota</taxon>
        <taxon>Metazoa</taxon>
        <taxon>Chordata</taxon>
        <taxon>Craniata</taxon>
        <taxon>Vertebrata</taxon>
        <taxon>Euteleostomi</taxon>
        <taxon>Actinopterygii</taxon>
        <taxon>Neopterygii</taxon>
        <taxon>Teleostei</taxon>
        <taxon>Neoteleostei</taxon>
        <taxon>Acanthomorphata</taxon>
        <taxon>Eupercaria</taxon>
        <taxon>Perciformes</taxon>
        <taxon>Cottioidei</taxon>
        <taxon>Cottales</taxon>
        <taxon>Liparidae</taxon>
        <taxon>Liparis</taxon>
    </lineage>
</organism>
<protein>
    <submittedName>
        <fullName evidence="2">Uncharacterized protein</fullName>
    </submittedName>
</protein>
<evidence type="ECO:0000256" key="1">
    <source>
        <dbReference type="SAM" id="MobiDB-lite"/>
    </source>
</evidence>
<sequence length="310" mass="33873">MVKIQKQKQDLVEKAFGCRNADRKTSRMDDIKALMELDVQRCFLSSDEAFLGGGAAAAEPSLPSSCGVACLETQSALKGSKVKHGSSRPIRVESLAPWSRSYESRDDDSRSVNRVSVFYSSPRHRKLSKQLVTITQRANRTARLRPDATEDGQQQRRATYVGGVHQAAVEGRVAVRPLQQRLHRLGVQPPPHEQVVGVQVALVRGQRVTFDLAPLRVVGVAPRLHLAQEVDHLGFAAVPCVGVHEHTLAVVCEAPAVQLGEGHAEVGTLHQRQVSRVARVHHVHQEHLVEDGAEGIPTTHGSISDSPSKF</sequence>
<dbReference type="Proteomes" id="UP000314294">
    <property type="component" value="Unassembled WGS sequence"/>
</dbReference>
<gene>
    <name evidence="2" type="ORF">EYF80_011533</name>
</gene>
<evidence type="ECO:0000313" key="2">
    <source>
        <dbReference type="EMBL" id="TNN78293.1"/>
    </source>
</evidence>
<reference evidence="2 3" key="1">
    <citation type="submission" date="2019-03" db="EMBL/GenBank/DDBJ databases">
        <title>First draft genome of Liparis tanakae, snailfish: a comprehensive survey of snailfish specific genes.</title>
        <authorList>
            <person name="Kim W."/>
            <person name="Song I."/>
            <person name="Jeong J.-H."/>
            <person name="Kim D."/>
            <person name="Kim S."/>
            <person name="Ryu S."/>
            <person name="Song J.Y."/>
            <person name="Lee S.K."/>
        </authorList>
    </citation>
    <scope>NUCLEOTIDE SEQUENCE [LARGE SCALE GENOMIC DNA]</scope>
    <source>
        <tissue evidence="2">Muscle</tissue>
    </source>
</reference>
<dbReference type="AlphaFoldDB" id="A0A4Z2IMB9"/>
<name>A0A4Z2IMB9_9TELE</name>
<comment type="caution">
    <text evidence="2">The sequence shown here is derived from an EMBL/GenBank/DDBJ whole genome shotgun (WGS) entry which is preliminary data.</text>
</comment>
<proteinExistence type="predicted"/>
<feature type="region of interest" description="Disordered" evidence="1">
    <location>
        <begin position="291"/>
        <end position="310"/>
    </location>
</feature>